<organism evidence="2 3">
    <name type="scientific">Lophiostoma macrostomum CBS 122681</name>
    <dbReference type="NCBI Taxonomy" id="1314788"/>
    <lineage>
        <taxon>Eukaryota</taxon>
        <taxon>Fungi</taxon>
        <taxon>Dikarya</taxon>
        <taxon>Ascomycota</taxon>
        <taxon>Pezizomycotina</taxon>
        <taxon>Dothideomycetes</taxon>
        <taxon>Pleosporomycetidae</taxon>
        <taxon>Pleosporales</taxon>
        <taxon>Lophiostomataceae</taxon>
        <taxon>Lophiostoma</taxon>
    </lineage>
</organism>
<dbReference type="OrthoDB" id="3800252at2759"/>
<sequence>FSFFSALPPELRCLIWEEALPGEIAPAVFFFEPGCWRREDEGSHPALRFCHERLDRVPWEIALAFVNHEARRIALPWSQKQGLQLRSCTSSDPVFVHAFRPASDALYIRPADWDLAITGIIDRIEQPDLVDQSVSTSVSSIPHIAMSETLFRNNVAFFQEILDSFNVPRILLVVFDSPLDPVSVERKDQNQIGVQQRRWQLDGLCGGAFFWDNNLNRFHFRSNGQHCRSDAVARLAEDLEELLRVY</sequence>
<gene>
    <name evidence="2" type="ORF">K491DRAFT_552009</name>
</gene>
<accession>A0A6A6SLY6</accession>
<dbReference type="AlphaFoldDB" id="A0A6A6SLY6"/>
<reference evidence="2" key="1">
    <citation type="journal article" date="2020" name="Stud. Mycol.">
        <title>101 Dothideomycetes genomes: a test case for predicting lifestyles and emergence of pathogens.</title>
        <authorList>
            <person name="Haridas S."/>
            <person name="Albert R."/>
            <person name="Binder M."/>
            <person name="Bloem J."/>
            <person name="Labutti K."/>
            <person name="Salamov A."/>
            <person name="Andreopoulos B."/>
            <person name="Baker S."/>
            <person name="Barry K."/>
            <person name="Bills G."/>
            <person name="Bluhm B."/>
            <person name="Cannon C."/>
            <person name="Castanera R."/>
            <person name="Culley D."/>
            <person name="Daum C."/>
            <person name="Ezra D."/>
            <person name="Gonzalez J."/>
            <person name="Henrissat B."/>
            <person name="Kuo A."/>
            <person name="Liang C."/>
            <person name="Lipzen A."/>
            <person name="Lutzoni F."/>
            <person name="Magnuson J."/>
            <person name="Mondo S."/>
            <person name="Nolan M."/>
            <person name="Ohm R."/>
            <person name="Pangilinan J."/>
            <person name="Park H.-J."/>
            <person name="Ramirez L."/>
            <person name="Alfaro M."/>
            <person name="Sun H."/>
            <person name="Tritt A."/>
            <person name="Yoshinaga Y."/>
            <person name="Zwiers L.-H."/>
            <person name="Turgeon B."/>
            <person name="Goodwin S."/>
            <person name="Spatafora J."/>
            <person name="Crous P."/>
            <person name="Grigoriev I."/>
        </authorList>
    </citation>
    <scope>NUCLEOTIDE SEQUENCE</scope>
    <source>
        <strain evidence="2">CBS 122681</strain>
    </source>
</reference>
<name>A0A6A6SLY6_9PLEO</name>
<protein>
    <recommendedName>
        <fullName evidence="1">2EXR domain-containing protein</fullName>
    </recommendedName>
</protein>
<dbReference type="InterPro" id="IPR045518">
    <property type="entry name" value="2EXR"/>
</dbReference>
<feature type="non-terminal residue" evidence="2">
    <location>
        <position position="1"/>
    </location>
</feature>
<keyword evidence="3" id="KW-1185">Reference proteome</keyword>
<dbReference type="EMBL" id="MU004627">
    <property type="protein sequence ID" value="KAF2647378.1"/>
    <property type="molecule type" value="Genomic_DNA"/>
</dbReference>
<dbReference type="Pfam" id="PF20150">
    <property type="entry name" value="2EXR"/>
    <property type="match status" value="1"/>
</dbReference>
<evidence type="ECO:0000259" key="1">
    <source>
        <dbReference type="Pfam" id="PF20150"/>
    </source>
</evidence>
<evidence type="ECO:0000313" key="2">
    <source>
        <dbReference type="EMBL" id="KAF2647378.1"/>
    </source>
</evidence>
<feature type="domain" description="2EXR" evidence="1">
    <location>
        <begin position="1"/>
        <end position="104"/>
    </location>
</feature>
<dbReference type="Proteomes" id="UP000799324">
    <property type="component" value="Unassembled WGS sequence"/>
</dbReference>
<feature type="non-terminal residue" evidence="2">
    <location>
        <position position="246"/>
    </location>
</feature>
<proteinExistence type="predicted"/>
<evidence type="ECO:0000313" key="3">
    <source>
        <dbReference type="Proteomes" id="UP000799324"/>
    </source>
</evidence>